<dbReference type="SMART" id="SM00317">
    <property type="entry name" value="SET"/>
    <property type="match status" value="1"/>
</dbReference>
<evidence type="ECO:0000256" key="5">
    <source>
        <dbReference type="ARBA" id="ARBA00022723"/>
    </source>
</evidence>
<dbReference type="FunFam" id="3.30.160.60:FF:000196">
    <property type="entry name" value="Zinc finger protein 1026"/>
    <property type="match status" value="1"/>
</dbReference>
<evidence type="ECO:0000313" key="15">
    <source>
        <dbReference type="Proteomes" id="UP001159428"/>
    </source>
</evidence>
<dbReference type="CDD" id="cd19193">
    <property type="entry name" value="PR-SET_PRDM7_9"/>
    <property type="match status" value="1"/>
</dbReference>
<dbReference type="InterPro" id="IPR013087">
    <property type="entry name" value="Znf_C2H2_type"/>
</dbReference>
<evidence type="ECO:0000256" key="10">
    <source>
        <dbReference type="PROSITE-ProRule" id="PRU00042"/>
    </source>
</evidence>
<dbReference type="InterPro" id="IPR001214">
    <property type="entry name" value="SET_dom"/>
</dbReference>
<dbReference type="Pfam" id="PF00096">
    <property type="entry name" value="zf-C2H2"/>
    <property type="match status" value="10"/>
</dbReference>
<dbReference type="Pfam" id="PF21549">
    <property type="entry name" value="PRDM2_PR"/>
    <property type="match status" value="1"/>
</dbReference>
<evidence type="ECO:0000256" key="9">
    <source>
        <dbReference type="ARBA" id="ARBA00023242"/>
    </source>
</evidence>
<dbReference type="PROSITE" id="PS00028">
    <property type="entry name" value="ZINC_FINGER_C2H2_1"/>
    <property type="match status" value="10"/>
</dbReference>
<feature type="compositionally biased region" description="Basic residues" evidence="11">
    <location>
        <begin position="40"/>
        <end position="50"/>
    </location>
</feature>
<dbReference type="Gene3D" id="2.170.270.10">
    <property type="entry name" value="SET domain"/>
    <property type="match status" value="1"/>
</dbReference>
<evidence type="ECO:0000256" key="11">
    <source>
        <dbReference type="SAM" id="MobiDB-lite"/>
    </source>
</evidence>
<feature type="domain" description="C2H2-type" evidence="12">
    <location>
        <begin position="507"/>
        <end position="534"/>
    </location>
</feature>
<feature type="domain" description="C2H2-type" evidence="12">
    <location>
        <begin position="703"/>
        <end position="730"/>
    </location>
</feature>
<evidence type="ECO:0000259" key="13">
    <source>
        <dbReference type="PROSITE" id="PS50280"/>
    </source>
</evidence>
<feature type="domain" description="C2H2-type" evidence="12">
    <location>
        <begin position="535"/>
        <end position="562"/>
    </location>
</feature>
<sequence length="735" mass="83595">MANQLSEYEIQRFHNIKKNHEYMKSLGLPVPVVPAGLQGRPRRTPVKKSKTLYFGQDGESSNESSDDSDEDWVPGSEEVIRRNKMIKRFIPDFRPKPQTVPVQQGQMEIKVVEDEQSCPNEFEELARLGEEVDSIPDESTVISLKQVKETLKKIKRAQPPKKRIQYATRGMRHSYCEAEVPDDDHYIFCEECQDLHYGDCPVHGPLQIIADRNTTENSNLSPAVSSLPVVLKIKSSSIPGAGLGVFSTTDISKGVRFGPYKGKKIGWENITDETNTCYMWEIVKSGKFSHFVDGHEESQSNWMRFVNCSRCEDEQNIVAFQFRGEIYYRTYKSINPGEELLVWYGESYARDLGISLVDDPDRGSKKSVIDPCDGCGKMFTSINFLLRHKKYYCSTRTDIKIWQCTICKKKFTSLDHFNSHISFHANEQQNSSNTSFPKNKYLWPDEGKCSHKCTESGKSFTQPDSLTRHLRTHMGEKPYQCTQCGKSFTRPGSLTMHLRTHTGEKPYQCTQCGKSFTQPGSLTMHLRTHTGEKPYQCTQCGKSFNHSGSLTMHLRTHTGEKPYQCTQCGKSFNHSGSLTIHLRTHTGEKPYQCTQCGKSFNHSGSLTMHLRTHTGEKPYQCTQCGKSFNQPGSLTMHLRTHTGEKPYQCTQCGKSFNHSGSLTMHLRTHTGEKPYQCTQCGKSFTQPGHLTMHLRTHTGEKPYQCTQCGKSFTQPGSLTMHLRTHTGEKLYKCTR</sequence>
<dbReference type="FunFam" id="3.30.160.60:FF:000100">
    <property type="entry name" value="Zinc finger 45-like"/>
    <property type="match status" value="1"/>
</dbReference>
<evidence type="ECO:0000256" key="7">
    <source>
        <dbReference type="ARBA" id="ARBA00022771"/>
    </source>
</evidence>
<gene>
    <name evidence="14" type="ORF">PMEA_00015562</name>
</gene>
<dbReference type="Gene3D" id="3.30.160.60">
    <property type="entry name" value="Classic Zinc Finger"/>
    <property type="match status" value="11"/>
</dbReference>
<dbReference type="GO" id="GO:0000981">
    <property type="term" value="F:DNA-binding transcription factor activity, RNA polymerase II-specific"/>
    <property type="evidence" value="ECO:0007669"/>
    <property type="project" value="TreeGrafter"/>
</dbReference>
<dbReference type="SUPFAM" id="SSF82199">
    <property type="entry name" value="SET domain"/>
    <property type="match status" value="1"/>
</dbReference>
<feature type="domain" description="C2H2-type" evidence="12">
    <location>
        <begin position="619"/>
        <end position="646"/>
    </location>
</feature>
<comment type="subcellular location">
    <subcellularLocation>
        <location evidence="1">Nucleus</location>
    </subcellularLocation>
</comment>
<keyword evidence="6" id="KW-0677">Repeat</keyword>
<dbReference type="GO" id="GO:0005634">
    <property type="term" value="C:nucleus"/>
    <property type="evidence" value="ECO:0007669"/>
    <property type="project" value="UniProtKB-SubCell"/>
</dbReference>
<keyword evidence="15" id="KW-1185">Reference proteome</keyword>
<dbReference type="Proteomes" id="UP001159428">
    <property type="component" value="Unassembled WGS sequence"/>
</dbReference>
<keyword evidence="7 10" id="KW-0863">Zinc-finger</keyword>
<dbReference type="InterPro" id="IPR050527">
    <property type="entry name" value="Snail/Krueppel_Znf"/>
</dbReference>
<feature type="domain" description="C2H2-type" evidence="12">
    <location>
        <begin position="402"/>
        <end position="429"/>
    </location>
</feature>
<dbReference type="InterPro" id="IPR046341">
    <property type="entry name" value="SET_dom_sf"/>
</dbReference>
<dbReference type="EMBL" id="CALNXJ010000028">
    <property type="protein sequence ID" value="CAH3133825.1"/>
    <property type="molecule type" value="Genomic_DNA"/>
</dbReference>
<feature type="domain" description="C2H2-type" evidence="12">
    <location>
        <begin position="451"/>
        <end position="478"/>
    </location>
</feature>
<accession>A0AAU9X2A3</accession>
<feature type="domain" description="C2H2-type" evidence="12">
    <location>
        <begin position="479"/>
        <end position="506"/>
    </location>
</feature>
<dbReference type="GO" id="GO:0032259">
    <property type="term" value="P:methylation"/>
    <property type="evidence" value="ECO:0007669"/>
    <property type="project" value="UniProtKB-KW"/>
</dbReference>
<dbReference type="PANTHER" id="PTHR24388">
    <property type="entry name" value="ZINC FINGER PROTEIN"/>
    <property type="match status" value="1"/>
</dbReference>
<dbReference type="GO" id="GO:0042054">
    <property type="term" value="F:histone methyltransferase activity"/>
    <property type="evidence" value="ECO:0007669"/>
    <property type="project" value="InterPro"/>
</dbReference>
<feature type="domain" description="C2H2-type" evidence="12">
    <location>
        <begin position="647"/>
        <end position="674"/>
    </location>
</feature>
<evidence type="ECO:0000256" key="4">
    <source>
        <dbReference type="ARBA" id="ARBA00022691"/>
    </source>
</evidence>
<keyword evidence="2" id="KW-0489">Methyltransferase</keyword>
<dbReference type="GO" id="GO:0008270">
    <property type="term" value="F:zinc ion binding"/>
    <property type="evidence" value="ECO:0007669"/>
    <property type="project" value="UniProtKB-KW"/>
</dbReference>
<evidence type="ECO:0000256" key="6">
    <source>
        <dbReference type="ARBA" id="ARBA00022737"/>
    </source>
</evidence>
<keyword evidence="4" id="KW-0949">S-adenosyl-L-methionine</keyword>
<proteinExistence type="predicted"/>
<dbReference type="PROSITE" id="PS50157">
    <property type="entry name" value="ZINC_FINGER_C2H2_2"/>
    <property type="match status" value="12"/>
</dbReference>
<dbReference type="Pfam" id="PF12874">
    <property type="entry name" value="zf-met"/>
    <property type="match status" value="1"/>
</dbReference>
<dbReference type="AlphaFoldDB" id="A0AAU9X2A3"/>
<feature type="domain" description="C2H2-type" evidence="12">
    <location>
        <begin position="675"/>
        <end position="702"/>
    </location>
</feature>
<dbReference type="PANTHER" id="PTHR24388:SF54">
    <property type="entry name" value="PROTEIN ESCARGOT"/>
    <property type="match status" value="1"/>
</dbReference>
<evidence type="ECO:0000256" key="1">
    <source>
        <dbReference type="ARBA" id="ARBA00004123"/>
    </source>
</evidence>
<keyword evidence="9" id="KW-0539">Nucleus</keyword>
<evidence type="ECO:0000256" key="3">
    <source>
        <dbReference type="ARBA" id="ARBA00022679"/>
    </source>
</evidence>
<evidence type="ECO:0000256" key="2">
    <source>
        <dbReference type="ARBA" id="ARBA00022603"/>
    </source>
</evidence>
<keyword evidence="8" id="KW-0862">Zinc</keyword>
<evidence type="ECO:0000313" key="14">
    <source>
        <dbReference type="EMBL" id="CAH3133825.1"/>
    </source>
</evidence>
<comment type="caution">
    <text evidence="14">The sequence shown here is derived from an EMBL/GenBank/DDBJ whole genome shotgun (WGS) entry which is preliminary data.</text>
</comment>
<organism evidence="14 15">
    <name type="scientific">Pocillopora meandrina</name>
    <dbReference type="NCBI Taxonomy" id="46732"/>
    <lineage>
        <taxon>Eukaryota</taxon>
        <taxon>Metazoa</taxon>
        <taxon>Cnidaria</taxon>
        <taxon>Anthozoa</taxon>
        <taxon>Hexacorallia</taxon>
        <taxon>Scleractinia</taxon>
        <taxon>Astrocoeniina</taxon>
        <taxon>Pocilloporidae</taxon>
        <taxon>Pocillopora</taxon>
    </lineage>
</organism>
<dbReference type="SUPFAM" id="SSF57667">
    <property type="entry name" value="beta-beta-alpha zinc fingers"/>
    <property type="match status" value="7"/>
</dbReference>
<dbReference type="SMART" id="SM00355">
    <property type="entry name" value="ZnF_C2H2"/>
    <property type="match status" value="11"/>
</dbReference>
<dbReference type="InterPro" id="IPR036236">
    <property type="entry name" value="Znf_C2H2_sf"/>
</dbReference>
<dbReference type="InterPro" id="IPR044417">
    <property type="entry name" value="PRDM7_9_PR-SET"/>
</dbReference>
<dbReference type="PROSITE" id="PS50280">
    <property type="entry name" value="SET"/>
    <property type="match status" value="1"/>
</dbReference>
<feature type="domain" description="SET" evidence="13">
    <location>
        <begin position="231"/>
        <end position="345"/>
    </location>
</feature>
<feature type="domain" description="C2H2-type" evidence="12">
    <location>
        <begin position="591"/>
        <end position="618"/>
    </location>
</feature>
<dbReference type="GO" id="GO:0000978">
    <property type="term" value="F:RNA polymerase II cis-regulatory region sequence-specific DNA binding"/>
    <property type="evidence" value="ECO:0007669"/>
    <property type="project" value="TreeGrafter"/>
</dbReference>
<reference evidence="14 15" key="1">
    <citation type="submission" date="2022-05" db="EMBL/GenBank/DDBJ databases">
        <authorList>
            <consortium name="Genoscope - CEA"/>
            <person name="William W."/>
        </authorList>
    </citation>
    <scope>NUCLEOTIDE SEQUENCE [LARGE SCALE GENOMIC DNA]</scope>
</reference>
<keyword evidence="3" id="KW-0808">Transferase</keyword>
<keyword evidence="5" id="KW-0479">Metal-binding</keyword>
<evidence type="ECO:0000256" key="8">
    <source>
        <dbReference type="ARBA" id="ARBA00022833"/>
    </source>
</evidence>
<name>A0AAU9X2A3_9CNID</name>
<feature type="domain" description="C2H2-type" evidence="12">
    <location>
        <begin position="563"/>
        <end position="590"/>
    </location>
</feature>
<dbReference type="FunFam" id="3.30.160.60:FF:002343">
    <property type="entry name" value="Zinc finger protein 33A"/>
    <property type="match status" value="8"/>
</dbReference>
<evidence type="ECO:0008006" key="16">
    <source>
        <dbReference type="Google" id="ProtNLM"/>
    </source>
</evidence>
<feature type="domain" description="C2H2-type" evidence="12">
    <location>
        <begin position="370"/>
        <end position="397"/>
    </location>
</feature>
<protein>
    <recommendedName>
        <fullName evidence="16">Histone-lysine N-methyltransferase PRDM9-like</fullName>
    </recommendedName>
</protein>
<feature type="region of interest" description="Disordered" evidence="11">
    <location>
        <begin position="36"/>
        <end position="74"/>
    </location>
</feature>
<evidence type="ECO:0000259" key="12">
    <source>
        <dbReference type="PROSITE" id="PS50157"/>
    </source>
</evidence>